<keyword evidence="5" id="KW-0472">Membrane</keyword>
<accession>A0A8S1CLX7</accession>
<sequence>MPIPRGSADGKEVVDLNAAAKDAKNFIDKILGDVSKKSATKQLVWGGATGLCTGFISMRVGKAAATALGGGILLLTIANQKGYISVDWDKLTRSVDKAVDKAEKAAGGSGPSTMDKLERFANRKMDKLEGVLKKKEEKARRWFTNDRDELQISELHIFAAAFATGLALGTLLG</sequence>
<dbReference type="PANTHER" id="PTHR21346:SF0">
    <property type="entry name" value="RE45833P"/>
    <property type="match status" value="1"/>
</dbReference>
<proteinExistence type="inferred from homology"/>
<evidence type="ECO:0000313" key="6">
    <source>
        <dbReference type="EMBL" id="CAB3368714.1"/>
    </source>
</evidence>
<dbReference type="GO" id="GO:0005741">
    <property type="term" value="C:mitochondrial outer membrane"/>
    <property type="evidence" value="ECO:0007669"/>
    <property type="project" value="UniProtKB-SubCell"/>
</dbReference>
<evidence type="ECO:0000256" key="1">
    <source>
        <dbReference type="ARBA" id="ARBA00004374"/>
    </source>
</evidence>
<comment type="caution">
    <text evidence="6">The sequence shown here is derived from an EMBL/GenBank/DDBJ whole genome shotgun (WGS) entry which is preliminary data.</text>
</comment>
<gene>
    <name evidence="6" type="ORF">CLODIP_2_CD00882</name>
</gene>
<dbReference type="Proteomes" id="UP000494165">
    <property type="component" value="Unassembled WGS sequence"/>
</dbReference>
<keyword evidence="3" id="KW-0812">Transmembrane</keyword>
<organism evidence="6 7">
    <name type="scientific">Cloeon dipterum</name>
    <dbReference type="NCBI Taxonomy" id="197152"/>
    <lineage>
        <taxon>Eukaryota</taxon>
        <taxon>Metazoa</taxon>
        <taxon>Ecdysozoa</taxon>
        <taxon>Arthropoda</taxon>
        <taxon>Hexapoda</taxon>
        <taxon>Insecta</taxon>
        <taxon>Pterygota</taxon>
        <taxon>Palaeoptera</taxon>
        <taxon>Ephemeroptera</taxon>
        <taxon>Pisciforma</taxon>
        <taxon>Baetidae</taxon>
        <taxon>Cloeon</taxon>
    </lineage>
</organism>
<evidence type="ECO:0000256" key="4">
    <source>
        <dbReference type="ARBA" id="ARBA00022989"/>
    </source>
</evidence>
<reference evidence="6 7" key="1">
    <citation type="submission" date="2020-04" db="EMBL/GenBank/DDBJ databases">
        <authorList>
            <person name="Alioto T."/>
            <person name="Alioto T."/>
            <person name="Gomez Garrido J."/>
        </authorList>
    </citation>
    <scope>NUCLEOTIDE SEQUENCE [LARGE SCALE GENOMIC DNA]</scope>
</reference>
<dbReference type="InterPro" id="IPR007014">
    <property type="entry name" value="FUN14"/>
</dbReference>
<dbReference type="Pfam" id="PF04930">
    <property type="entry name" value="FUN14"/>
    <property type="match status" value="1"/>
</dbReference>
<evidence type="ECO:0000256" key="5">
    <source>
        <dbReference type="ARBA" id="ARBA00023136"/>
    </source>
</evidence>
<evidence type="ECO:0000256" key="3">
    <source>
        <dbReference type="ARBA" id="ARBA00022692"/>
    </source>
</evidence>
<dbReference type="AlphaFoldDB" id="A0A8S1CLX7"/>
<evidence type="ECO:0008006" key="8">
    <source>
        <dbReference type="Google" id="ProtNLM"/>
    </source>
</evidence>
<evidence type="ECO:0000256" key="2">
    <source>
        <dbReference type="ARBA" id="ARBA00009160"/>
    </source>
</evidence>
<evidence type="ECO:0000313" key="7">
    <source>
        <dbReference type="Proteomes" id="UP000494165"/>
    </source>
</evidence>
<protein>
    <recommendedName>
        <fullName evidence="8">FUN14 domain-containing protein 1</fullName>
    </recommendedName>
</protein>
<dbReference type="PANTHER" id="PTHR21346">
    <property type="entry name" value="FUN14 DOMAIN CONTAINING"/>
    <property type="match status" value="1"/>
</dbReference>
<dbReference type="GO" id="GO:0000422">
    <property type="term" value="P:autophagy of mitochondrion"/>
    <property type="evidence" value="ECO:0007669"/>
    <property type="project" value="TreeGrafter"/>
</dbReference>
<dbReference type="EMBL" id="CADEPI010000039">
    <property type="protein sequence ID" value="CAB3368714.1"/>
    <property type="molecule type" value="Genomic_DNA"/>
</dbReference>
<keyword evidence="7" id="KW-1185">Reference proteome</keyword>
<dbReference type="OrthoDB" id="163794at2759"/>
<keyword evidence="4" id="KW-1133">Transmembrane helix</keyword>
<comment type="subcellular location">
    <subcellularLocation>
        <location evidence="1">Mitochondrion outer membrane</location>
        <topology evidence="1">Multi-pass membrane protein</topology>
    </subcellularLocation>
</comment>
<comment type="similarity">
    <text evidence="2">Belongs to the FUN14 family.</text>
</comment>
<name>A0A8S1CLX7_9INSE</name>